<dbReference type="InterPro" id="IPR005511">
    <property type="entry name" value="SMP-30"/>
</dbReference>
<dbReference type="Proteomes" id="UP001370348">
    <property type="component" value="Chromosome"/>
</dbReference>
<evidence type="ECO:0000259" key="2">
    <source>
        <dbReference type="Pfam" id="PF08450"/>
    </source>
</evidence>
<dbReference type="Pfam" id="PF08450">
    <property type="entry name" value="SGL"/>
    <property type="match status" value="1"/>
</dbReference>
<name>A0ABZ2M9I2_9BACT</name>
<evidence type="ECO:0000256" key="1">
    <source>
        <dbReference type="ARBA" id="ARBA00022801"/>
    </source>
</evidence>
<feature type="domain" description="SMP-30/Gluconolactonase/LRE-like region" evidence="2">
    <location>
        <begin position="33"/>
        <end position="281"/>
    </location>
</feature>
<dbReference type="Gene3D" id="2.120.10.30">
    <property type="entry name" value="TolB, C-terminal domain"/>
    <property type="match status" value="1"/>
</dbReference>
<dbReference type="InterPro" id="IPR051262">
    <property type="entry name" value="SMP-30/CGR1_Lactonase"/>
</dbReference>
<dbReference type="RefSeq" id="WP_394828778.1">
    <property type="nucleotide sequence ID" value="NZ_CP089984.1"/>
</dbReference>
<dbReference type="EMBL" id="CP089984">
    <property type="protein sequence ID" value="WXB19152.1"/>
    <property type="molecule type" value="Genomic_DNA"/>
</dbReference>
<dbReference type="SUPFAM" id="SSF63829">
    <property type="entry name" value="Calcium-dependent phosphotriesterase"/>
    <property type="match status" value="1"/>
</dbReference>
<dbReference type="InterPro" id="IPR011042">
    <property type="entry name" value="6-blade_b-propeller_TolB-like"/>
</dbReference>
<evidence type="ECO:0000313" key="4">
    <source>
        <dbReference type="Proteomes" id="UP001370348"/>
    </source>
</evidence>
<dbReference type="PRINTS" id="PR01790">
    <property type="entry name" value="SMP30FAMILY"/>
</dbReference>
<proteinExistence type="predicted"/>
<gene>
    <name evidence="3" type="ORF">LZC94_18180</name>
</gene>
<organism evidence="3 4">
    <name type="scientific">Pendulispora albinea</name>
    <dbReference type="NCBI Taxonomy" id="2741071"/>
    <lineage>
        <taxon>Bacteria</taxon>
        <taxon>Pseudomonadati</taxon>
        <taxon>Myxococcota</taxon>
        <taxon>Myxococcia</taxon>
        <taxon>Myxococcales</taxon>
        <taxon>Sorangiineae</taxon>
        <taxon>Pendulisporaceae</taxon>
        <taxon>Pendulispora</taxon>
    </lineage>
</organism>
<accession>A0ABZ2M9I2</accession>
<dbReference type="PANTHER" id="PTHR47572:SF4">
    <property type="entry name" value="LACTONASE DRP35"/>
    <property type="match status" value="1"/>
</dbReference>
<dbReference type="PANTHER" id="PTHR47572">
    <property type="entry name" value="LIPOPROTEIN-RELATED"/>
    <property type="match status" value="1"/>
</dbReference>
<sequence>MMDTIETKFEKLDDRFDVRGDRRVLRLATGFRWAEGPVYVPAWRCLVWSDIPNDRMMRWDEATGHVGVFRQPAGYANGHTLDPQGRLLSCEQGNRRVTRTEHDGSITVLAERWEGKRFNSPNDVVVRSDGSIWFTDPSYGIDTNYEGHQAASEMDGCHVYRIDPVSGRVDQVAGDFERPNGLAFSRDEQTLYIADTRRNHIRRFDVAEGGALTGGQVFTTNTVGVFDGIRLDDQGRVWAAAGPGVHCYAPDGPLLGRLHLPEPVANLVFGGPKGNVLFICATSSVYAIHLTTNGARRPKA</sequence>
<evidence type="ECO:0000313" key="3">
    <source>
        <dbReference type="EMBL" id="WXB19152.1"/>
    </source>
</evidence>
<keyword evidence="1" id="KW-0378">Hydrolase</keyword>
<protein>
    <submittedName>
        <fullName evidence="3">SMP-30/gluconolactonase/LRE family protein</fullName>
    </submittedName>
</protein>
<keyword evidence="4" id="KW-1185">Reference proteome</keyword>
<dbReference type="InterPro" id="IPR013658">
    <property type="entry name" value="SGL"/>
</dbReference>
<reference evidence="3 4" key="1">
    <citation type="submission" date="2021-12" db="EMBL/GenBank/DDBJ databases">
        <title>Discovery of the Pendulisporaceae a myxobacterial family with distinct sporulation behavior and unique specialized metabolism.</title>
        <authorList>
            <person name="Garcia R."/>
            <person name="Popoff A."/>
            <person name="Bader C.D."/>
            <person name="Loehr J."/>
            <person name="Walesch S."/>
            <person name="Walt C."/>
            <person name="Boldt J."/>
            <person name="Bunk B."/>
            <person name="Haeckl F.J.F.P.J."/>
            <person name="Gunesch A.P."/>
            <person name="Birkelbach J."/>
            <person name="Nuebel U."/>
            <person name="Pietschmann T."/>
            <person name="Bach T."/>
            <person name="Mueller R."/>
        </authorList>
    </citation>
    <scope>NUCLEOTIDE SEQUENCE [LARGE SCALE GENOMIC DNA]</scope>
    <source>
        <strain evidence="3 4">MSr11954</strain>
    </source>
</reference>